<proteinExistence type="predicted"/>
<dbReference type="RefSeq" id="WP_380544137.1">
    <property type="nucleotide sequence ID" value="NZ_JBHFAB010000036.1"/>
</dbReference>
<reference evidence="1 2" key="1">
    <citation type="submission" date="2024-09" db="EMBL/GenBank/DDBJ databases">
        <authorList>
            <person name="Lee S.D."/>
        </authorList>
    </citation>
    <scope>NUCLEOTIDE SEQUENCE [LARGE SCALE GENOMIC DNA]</scope>
    <source>
        <strain evidence="1 2">N8-3</strain>
    </source>
</reference>
<organism evidence="1 2">
    <name type="scientific">Streptacidiphilus cavernicola</name>
    <dbReference type="NCBI Taxonomy" id="3342716"/>
    <lineage>
        <taxon>Bacteria</taxon>
        <taxon>Bacillati</taxon>
        <taxon>Actinomycetota</taxon>
        <taxon>Actinomycetes</taxon>
        <taxon>Kitasatosporales</taxon>
        <taxon>Streptomycetaceae</taxon>
        <taxon>Streptacidiphilus</taxon>
    </lineage>
</organism>
<accession>A0ABV6W5J8</accession>
<evidence type="ECO:0000313" key="1">
    <source>
        <dbReference type="EMBL" id="MFC1421262.1"/>
    </source>
</evidence>
<dbReference type="EMBL" id="JBHFAB010000036">
    <property type="protein sequence ID" value="MFC1421262.1"/>
    <property type="molecule type" value="Genomic_DNA"/>
</dbReference>
<keyword evidence="2" id="KW-1185">Reference proteome</keyword>
<sequence length="252" mass="27127">MVTSSAGSVTLDMPTARTLLAIPVMIISQPSSLPPALAAKVEQLAALIEGRLNSGGRGRVLVQLPEDQRKTLEFLHQQLGIRSRLPVRTLCVCRDCRHPKVVNLDLQRLREKNRNLKMLASVVGMSAGHGDPNPFTVFGSVFRQAKLDPDYVCGRCESTEADEQPVTFCPGCGDLRKESVLVTCAKCGHDFRGLVKGVLTWESAAPVDAVQALPSAPPPVPLPPVTPPSALPRLPPALLKHLAPKAPVPRRV</sequence>
<comment type="caution">
    <text evidence="1">The sequence shown here is derived from an EMBL/GenBank/DDBJ whole genome shotgun (WGS) entry which is preliminary data.</text>
</comment>
<protein>
    <submittedName>
        <fullName evidence="1">Uncharacterized protein</fullName>
    </submittedName>
</protein>
<evidence type="ECO:0000313" key="2">
    <source>
        <dbReference type="Proteomes" id="UP001592531"/>
    </source>
</evidence>
<name>A0ABV6W5J8_9ACTN</name>
<gene>
    <name evidence="1" type="ORF">ACEZDE_32155</name>
</gene>
<dbReference type="Proteomes" id="UP001592531">
    <property type="component" value="Unassembled WGS sequence"/>
</dbReference>